<protein>
    <submittedName>
        <fullName evidence="2">Uncharacterized protein</fullName>
    </submittedName>
</protein>
<name>A0A7Z0E8I3_9MICC</name>
<dbReference type="Proteomes" id="UP000560069">
    <property type="component" value="Unassembled WGS sequence"/>
</dbReference>
<feature type="region of interest" description="Disordered" evidence="1">
    <location>
        <begin position="154"/>
        <end position="181"/>
    </location>
</feature>
<reference evidence="2 3" key="1">
    <citation type="submission" date="2020-07" db="EMBL/GenBank/DDBJ databases">
        <title>Sequencing the genomes of 1000 actinobacteria strains.</title>
        <authorList>
            <person name="Klenk H.-P."/>
        </authorList>
    </citation>
    <scope>NUCLEOTIDE SEQUENCE [LARGE SCALE GENOMIC DNA]</scope>
    <source>
        <strain evidence="2 3">DSM 15664</strain>
    </source>
</reference>
<organism evidence="2 3">
    <name type="scientific">Nesterenkonia sandarakina</name>
    <dbReference type="NCBI Taxonomy" id="272918"/>
    <lineage>
        <taxon>Bacteria</taxon>
        <taxon>Bacillati</taxon>
        <taxon>Actinomycetota</taxon>
        <taxon>Actinomycetes</taxon>
        <taxon>Micrococcales</taxon>
        <taxon>Micrococcaceae</taxon>
        <taxon>Nesterenkonia</taxon>
    </lineage>
</organism>
<dbReference type="AlphaFoldDB" id="A0A7Z0E8I3"/>
<evidence type="ECO:0000256" key="1">
    <source>
        <dbReference type="SAM" id="MobiDB-lite"/>
    </source>
</evidence>
<dbReference type="EMBL" id="JACCFQ010000001">
    <property type="protein sequence ID" value="NYJ17028.1"/>
    <property type="molecule type" value="Genomic_DNA"/>
</dbReference>
<evidence type="ECO:0000313" key="2">
    <source>
        <dbReference type="EMBL" id="NYJ17028.1"/>
    </source>
</evidence>
<feature type="region of interest" description="Disordered" evidence="1">
    <location>
        <begin position="1"/>
        <end position="26"/>
    </location>
</feature>
<feature type="compositionally biased region" description="Polar residues" evidence="1">
    <location>
        <begin position="10"/>
        <end position="19"/>
    </location>
</feature>
<accession>A0A7Z0E8I3</accession>
<proteinExistence type="predicted"/>
<evidence type="ECO:0000313" key="3">
    <source>
        <dbReference type="Proteomes" id="UP000560069"/>
    </source>
</evidence>
<sequence length="231" mass="25820">MSVSPAEPQPYSTSGSRSAAQEDPMAALRAFLDGDPQLAGRTTVVAAPGSSWRRQAPVAASPYRLRREEEVPALIRRLRAEREPAATHRPPGEPPTTLATYREEHRQICAIARIVCQVTTEVLQGLRPARQLQRWLDLEVQNKVAERAALLAETRRRADATPDPAARSRQASPRTIPRPQPLTFGHLRAERVTRGAWEVSVVFGDGRRIRACALRLEAHRRRWRVVAMELG</sequence>
<comment type="caution">
    <text evidence="2">The sequence shown here is derived from an EMBL/GenBank/DDBJ whole genome shotgun (WGS) entry which is preliminary data.</text>
</comment>
<dbReference type="InterPro" id="IPR045596">
    <property type="entry name" value="DUF6459"/>
</dbReference>
<dbReference type="RefSeq" id="WP_179441842.1">
    <property type="nucleotide sequence ID" value="NZ_BAAALK010000002.1"/>
</dbReference>
<keyword evidence="3" id="KW-1185">Reference proteome</keyword>
<dbReference type="Pfam" id="PF20060">
    <property type="entry name" value="DUF6459"/>
    <property type="match status" value="1"/>
</dbReference>
<gene>
    <name evidence="2" type="ORF">HNR11_001562</name>
</gene>